<evidence type="ECO:0000256" key="4">
    <source>
        <dbReference type="ARBA" id="ARBA00022801"/>
    </source>
</evidence>
<evidence type="ECO:0000313" key="9">
    <source>
        <dbReference type="EMBL" id="NYF53977.1"/>
    </source>
</evidence>
<dbReference type="InterPro" id="IPR003738">
    <property type="entry name" value="SRAP"/>
</dbReference>
<evidence type="ECO:0000256" key="5">
    <source>
        <dbReference type="ARBA" id="ARBA00023124"/>
    </source>
</evidence>
<name>A0A7Y9NRD6_9BACT</name>
<evidence type="ECO:0000256" key="6">
    <source>
        <dbReference type="ARBA" id="ARBA00023125"/>
    </source>
</evidence>
<dbReference type="GO" id="GO:0016829">
    <property type="term" value="F:lyase activity"/>
    <property type="evidence" value="ECO:0007669"/>
    <property type="project" value="UniProtKB-KW"/>
</dbReference>
<comment type="caution">
    <text evidence="9">The sequence shown here is derived from an EMBL/GenBank/DDBJ whole genome shotgun (WGS) entry which is preliminary data.</text>
</comment>
<dbReference type="InterPro" id="IPR036590">
    <property type="entry name" value="SRAP-like"/>
</dbReference>
<sequence length="237" mass="27173">MCGRYGLKSDKQSIADAFYTKKVNPKVVLAPNYNVAPSTFLPVVRLDEEGDRELTLMRWGLIPFFSKDDKTGFKSTSARAETIATVPTFREAFKRRHCIVPADWFYEWQGLDPQRKKTQSWAIARKDRKLFGMAGLWESLTDPTTRQPLETFTVITTDPNEVMQPIHTRMPVILRQEDYERWLSPVDPARPPTELLRPSLVNLEAWKVDPKVGNVRNIGPELCEPWADEPPVPSLFG</sequence>
<dbReference type="PANTHER" id="PTHR13604">
    <property type="entry name" value="DC12-RELATED"/>
    <property type="match status" value="1"/>
</dbReference>
<dbReference type="EMBL" id="JACCCV010000002">
    <property type="protein sequence ID" value="NYF53977.1"/>
    <property type="molecule type" value="Genomic_DNA"/>
</dbReference>
<evidence type="ECO:0000256" key="3">
    <source>
        <dbReference type="ARBA" id="ARBA00022763"/>
    </source>
</evidence>
<evidence type="ECO:0000256" key="8">
    <source>
        <dbReference type="RuleBase" id="RU364100"/>
    </source>
</evidence>
<organism evidence="9 10">
    <name type="scientific">Tunturiibacter lichenicola</name>
    <dbReference type="NCBI Taxonomy" id="2051959"/>
    <lineage>
        <taxon>Bacteria</taxon>
        <taxon>Pseudomonadati</taxon>
        <taxon>Acidobacteriota</taxon>
        <taxon>Terriglobia</taxon>
        <taxon>Terriglobales</taxon>
        <taxon>Acidobacteriaceae</taxon>
        <taxon>Tunturiibacter</taxon>
    </lineage>
</organism>
<dbReference type="SUPFAM" id="SSF143081">
    <property type="entry name" value="BB1717-like"/>
    <property type="match status" value="1"/>
</dbReference>
<evidence type="ECO:0000256" key="1">
    <source>
        <dbReference type="ARBA" id="ARBA00008136"/>
    </source>
</evidence>
<dbReference type="Pfam" id="PF02586">
    <property type="entry name" value="SRAP"/>
    <property type="match status" value="1"/>
</dbReference>
<evidence type="ECO:0000256" key="2">
    <source>
        <dbReference type="ARBA" id="ARBA00022670"/>
    </source>
</evidence>
<keyword evidence="4 8" id="KW-0378">Hydrolase</keyword>
<reference evidence="9 10" key="1">
    <citation type="submission" date="2020-07" db="EMBL/GenBank/DDBJ databases">
        <title>Genomic Encyclopedia of Type Strains, Phase IV (KMG-V): Genome sequencing to study the core and pangenomes of soil and plant-associated prokaryotes.</title>
        <authorList>
            <person name="Whitman W."/>
        </authorList>
    </citation>
    <scope>NUCLEOTIDE SEQUENCE [LARGE SCALE GENOMIC DNA]</scope>
    <source>
        <strain evidence="9 10">M8UP30</strain>
    </source>
</reference>
<evidence type="ECO:0000256" key="7">
    <source>
        <dbReference type="ARBA" id="ARBA00023239"/>
    </source>
</evidence>
<keyword evidence="5" id="KW-0190">Covalent protein-DNA linkage</keyword>
<comment type="similarity">
    <text evidence="1 8">Belongs to the SOS response-associated peptidase family.</text>
</comment>
<dbReference type="GO" id="GO:0003697">
    <property type="term" value="F:single-stranded DNA binding"/>
    <property type="evidence" value="ECO:0007669"/>
    <property type="project" value="InterPro"/>
</dbReference>
<protein>
    <recommendedName>
        <fullName evidence="8">Abasic site processing protein</fullName>
        <ecNumber evidence="8">3.4.-.-</ecNumber>
    </recommendedName>
</protein>
<dbReference type="Gene3D" id="3.90.1680.10">
    <property type="entry name" value="SOS response associated peptidase-like"/>
    <property type="match status" value="1"/>
</dbReference>
<accession>A0A7Y9NRD6</accession>
<gene>
    <name evidence="9" type="ORF">HDF12_004376</name>
</gene>
<dbReference type="PANTHER" id="PTHR13604:SF0">
    <property type="entry name" value="ABASIC SITE PROCESSING PROTEIN HMCES"/>
    <property type="match status" value="1"/>
</dbReference>
<dbReference type="GO" id="GO:0008233">
    <property type="term" value="F:peptidase activity"/>
    <property type="evidence" value="ECO:0007669"/>
    <property type="project" value="UniProtKB-KW"/>
</dbReference>
<dbReference type="GO" id="GO:0006508">
    <property type="term" value="P:proteolysis"/>
    <property type="evidence" value="ECO:0007669"/>
    <property type="project" value="UniProtKB-KW"/>
</dbReference>
<keyword evidence="6" id="KW-0238">DNA-binding</keyword>
<keyword evidence="2 8" id="KW-0645">Protease</keyword>
<dbReference type="EC" id="3.4.-.-" evidence="8"/>
<dbReference type="AlphaFoldDB" id="A0A7Y9NRD6"/>
<dbReference type="GO" id="GO:0106300">
    <property type="term" value="P:protein-DNA covalent cross-linking repair"/>
    <property type="evidence" value="ECO:0007669"/>
    <property type="project" value="InterPro"/>
</dbReference>
<evidence type="ECO:0000313" key="10">
    <source>
        <dbReference type="Proteomes" id="UP000534186"/>
    </source>
</evidence>
<keyword evidence="7" id="KW-0456">Lyase</keyword>
<keyword evidence="3" id="KW-0227">DNA damage</keyword>
<dbReference type="Proteomes" id="UP000534186">
    <property type="component" value="Unassembled WGS sequence"/>
</dbReference>
<proteinExistence type="inferred from homology"/>